<accession>A0A5J4V7R6</accession>
<proteinExistence type="predicted"/>
<name>A0A5J4V7R6_9EUKA</name>
<feature type="compositionally biased region" description="Acidic residues" evidence="1">
    <location>
        <begin position="1"/>
        <end position="11"/>
    </location>
</feature>
<reference evidence="2 3" key="1">
    <citation type="submission" date="2019-03" db="EMBL/GenBank/DDBJ databases">
        <title>Single cell metagenomics reveals metabolic interactions within the superorganism composed of flagellate Streblomastix strix and complex community of Bacteroidetes bacteria on its surface.</title>
        <authorList>
            <person name="Treitli S.C."/>
            <person name="Kolisko M."/>
            <person name="Husnik F."/>
            <person name="Keeling P."/>
            <person name="Hampl V."/>
        </authorList>
    </citation>
    <scope>NUCLEOTIDE SEQUENCE [LARGE SCALE GENOMIC DNA]</scope>
    <source>
        <strain evidence="2">ST1C</strain>
    </source>
</reference>
<feature type="compositionally biased region" description="Acidic residues" evidence="1">
    <location>
        <begin position="25"/>
        <end position="35"/>
    </location>
</feature>
<dbReference type="EMBL" id="SNRW01009238">
    <property type="protein sequence ID" value="KAA6378301.1"/>
    <property type="molecule type" value="Genomic_DNA"/>
</dbReference>
<evidence type="ECO:0000313" key="3">
    <source>
        <dbReference type="Proteomes" id="UP000324800"/>
    </source>
</evidence>
<comment type="caution">
    <text evidence="2">The sequence shown here is derived from an EMBL/GenBank/DDBJ whole genome shotgun (WGS) entry which is preliminary data.</text>
</comment>
<evidence type="ECO:0000313" key="2">
    <source>
        <dbReference type="EMBL" id="KAA6378301.1"/>
    </source>
</evidence>
<protein>
    <submittedName>
        <fullName evidence="2">Uncharacterized protein</fullName>
    </submittedName>
</protein>
<dbReference type="Proteomes" id="UP000324800">
    <property type="component" value="Unassembled WGS sequence"/>
</dbReference>
<feature type="region of interest" description="Disordered" evidence="1">
    <location>
        <begin position="1"/>
        <end position="42"/>
    </location>
</feature>
<gene>
    <name evidence="2" type="ORF">EZS28_026174</name>
</gene>
<organism evidence="2 3">
    <name type="scientific">Streblomastix strix</name>
    <dbReference type="NCBI Taxonomy" id="222440"/>
    <lineage>
        <taxon>Eukaryota</taxon>
        <taxon>Metamonada</taxon>
        <taxon>Preaxostyla</taxon>
        <taxon>Oxymonadida</taxon>
        <taxon>Streblomastigidae</taxon>
        <taxon>Streblomastix</taxon>
    </lineage>
</organism>
<dbReference type="AlphaFoldDB" id="A0A5J4V7R6"/>
<sequence length="106" mass="12292">MSEEINLESDNNDYGGRYGDKYFSELDDENDETDDSNEKDPVTEATIYIKSRKFKAILKEVNLESDEVPMDNGRIVFQKKDHLSVYPIICDTGKSPVIQFYKNKEQ</sequence>
<evidence type="ECO:0000256" key="1">
    <source>
        <dbReference type="SAM" id="MobiDB-lite"/>
    </source>
</evidence>